<feature type="signal peptide" evidence="1">
    <location>
        <begin position="1"/>
        <end position="22"/>
    </location>
</feature>
<reference evidence="3" key="1">
    <citation type="journal article" date="2018" name="Nat. Plants">
        <title>Whole-genome landscape of Medicago truncatula symbiotic genes.</title>
        <authorList>
            <person name="Pecrix Y."/>
            <person name="Staton S.E."/>
            <person name="Sallet E."/>
            <person name="Lelandais-Briere C."/>
            <person name="Moreau S."/>
            <person name="Carrere S."/>
            <person name="Blein T."/>
            <person name="Jardinaud M.F."/>
            <person name="Latrasse D."/>
            <person name="Zouine M."/>
            <person name="Zahm M."/>
            <person name="Kreplak J."/>
            <person name="Mayjonade B."/>
            <person name="Satge C."/>
            <person name="Perez M."/>
            <person name="Cauet S."/>
            <person name="Marande W."/>
            <person name="Chantry-Darmon C."/>
            <person name="Lopez-Roques C."/>
            <person name="Bouchez O."/>
            <person name="Berard A."/>
            <person name="Debelle F."/>
            <person name="Munos S."/>
            <person name="Bendahmane A."/>
            <person name="Berges H."/>
            <person name="Niebel A."/>
            <person name="Buitink J."/>
            <person name="Frugier F."/>
            <person name="Benhamed M."/>
            <person name="Crespi M."/>
            <person name="Gouzy J."/>
            <person name="Gamas P."/>
        </authorList>
    </citation>
    <scope>NUCLEOTIDE SEQUENCE [LARGE SCALE GENOMIC DNA]</scope>
    <source>
        <strain evidence="3">cv. Jemalong A17</strain>
    </source>
</reference>
<evidence type="ECO:0000256" key="1">
    <source>
        <dbReference type="SAM" id="SignalP"/>
    </source>
</evidence>
<gene>
    <name evidence="2" type="ORF">MtrunA17_Chr4g0031241</name>
</gene>
<accession>A0A396I5M3</accession>
<comment type="caution">
    <text evidence="2">The sequence shown here is derived from an EMBL/GenBank/DDBJ whole genome shotgun (WGS) entry which is preliminary data.</text>
</comment>
<sequence length="48" mass="5607">MRRQISIHLLFLFAWLLHSITSMPMFRLINQLISSSEPNKLSQSHILG</sequence>
<proteinExistence type="predicted"/>
<evidence type="ECO:0008006" key="4">
    <source>
        <dbReference type="Google" id="ProtNLM"/>
    </source>
</evidence>
<name>A0A396I5M3_MEDTR</name>
<organism evidence="2 3">
    <name type="scientific">Medicago truncatula</name>
    <name type="common">Barrel medic</name>
    <name type="synonym">Medicago tribuloides</name>
    <dbReference type="NCBI Taxonomy" id="3880"/>
    <lineage>
        <taxon>Eukaryota</taxon>
        <taxon>Viridiplantae</taxon>
        <taxon>Streptophyta</taxon>
        <taxon>Embryophyta</taxon>
        <taxon>Tracheophyta</taxon>
        <taxon>Spermatophyta</taxon>
        <taxon>Magnoliopsida</taxon>
        <taxon>eudicotyledons</taxon>
        <taxon>Gunneridae</taxon>
        <taxon>Pentapetalae</taxon>
        <taxon>rosids</taxon>
        <taxon>fabids</taxon>
        <taxon>Fabales</taxon>
        <taxon>Fabaceae</taxon>
        <taxon>Papilionoideae</taxon>
        <taxon>50 kb inversion clade</taxon>
        <taxon>NPAAA clade</taxon>
        <taxon>Hologalegina</taxon>
        <taxon>IRL clade</taxon>
        <taxon>Trifolieae</taxon>
        <taxon>Medicago</taxon>
    </lineage>
</organism>
<keyword evidence="1" id="KW-0732">Signal</keyword>
<dbReference type="AlphaFoldDB" id="A0A396I5M3"/>
<evidence type="ECO:0000313" key="2">
    <source>
        <dbReference type="EMBL" id="RHN60939.1"/>
    </source>
</evidence>
<dbReference type="Gramene" id="rna23338">
    <property type="protein sequence ID" value="RHN60939.1"/>
    <property type="gene ID" value="gene23338"/>
</dbReference>
<feature type="chain" id="PRO_5017482911" description="Transmembrane protein" evidence="1">
    <location>
        <begin position="23"/>
        <end position="48"/>
    </location>
</feature>
<evidence type="ECO:0000313" key="3">
    <source>
        <dbReference type="Proteomes" id="UP000265566"/>
    </source>
</evidence>
<protein>
    <recommendedName>
        <fullName evidence="4">Transmembrane protein</fullName>
    </recommendedName>
</protein>
<dbReference type="Proteomes" id="UP000265566">
    <property type="component" value="Chromosome 4"/>
</dbReference>
<dbReference type="EMBL" id="PSQE01000004">
    <property type="protein sequence ID" value="RHN60939.1"/>
    <property type="molecule type" value="Genomic_DNA"/>
</dbReference>